<dbReference type="EMBL" id="GL379920">
    <property type="protein sequence ID" value="EGT35247.1"/>
    <property type="molecule type" value="Genomic_DNA"/>
</dbReference>
<evidence type="ECO:0000256" key="1">
    <source>
        <dbReference type="SAM" id="SignalP"/>
    </source>
</evidence>
<dbReference type="OrthoDB" id="5906532at2759"/>
<dbReference type="Proteomes" id="UP000008068">
    <property type="component" value="Unassembled WGS sequence"/>
</dbReference>
<dbReference type="InParanoid" id="G0NPB0"/>
<keyword evidence="3" id="KW-1185">Reference proteome</keyword>
<evidence type="ECO:0000313" key="3">
    <source>
        <dbReference type="Proteomes" id="UP000008068"/>
    </source>
</evidence>
<name>G0NPB0_CAEBE</name>
<sequence>MRLSALLCVFLVISSVFSQLPKKIVKFRGTMTVTDKFDSLFTSADKYTDDESSCLTKTACLGFYCLSPGKCRIFLRGYQLQATVHEAKDGDVSYIGIKAILPNNECPNSYEGFNYSVPDGLLNSWRQVSGVWKFESCKEEWERYERTTNGKIVCIKGLKLFPGVMKEQAQAECAALGAVLTGVASIEESEWMQGQVSEITGSRNSDYVFWLAGERQNPCTVGASIGYRTNIVWGDGIMNTERDAMTEKNCDISCVSNDGEDERCWGIMNYQEDGDKRIADVPCGGASYMQGAFCAYELYKE</sequence>
<organism evidence="3">
    <name type="scientific">Caenorhabditis brenneri</name>
    <name type="common">Nematode worm</name>
    <dbReference type="NCBI Taxonomy" id="135651"/>
    <lineage>
        <taxon>Eukaryota</taxon>
        <taxon>Metazoa</taxon>
        <taxon>Ecdysozoa</taxon>
        <taxon>Nematoda</taxon>
        <taxon>Chromadorea</taxon>
        <taxon>Rhabditida</taxon>
        <taxon>Rhabditina</taxon>
        <taxon>Rhabditomorpha</taxon>
        <taxon>Rhabditoidea</taxon>
        <taxon>Rhabditidae</taxon>
        <taxon>Peloderinae</taxon>
        <taxon>Caenorhabditis</taxon>
    </lineage>
</organism>
<dbReference type="HOGENOM" id="CLU_078891_0_0_1"/>
<dbReference type="InterPro" id="IPR016186">
    <property type="entry name" value="C-type_lectin-like/link_sf"/>
</dbReference>
<dbReference type="PANTHER" id="PTHR47629">
    <property type="entry name" value="C-TYPE LECTIN-RELATED"/>
    <property type="match status" value="1"/>
</dbReference>
<proteinExistence type="predicted"/>
<dbReference type="SUPFAM" id="SSF56436">
    <property type="entry name" value="C-type lectin-like"/>
    <property type="match status" value="1"/>
</dbReference>
<dbReference type="InterPro" id="IPR016187">
    <property type="entry name" value="CTDL_fold"/>
</dbReference>
<reference evidence="3" key="1">
    <citation type="submission" date="2011-07" db="EMBL/GenBank/DDBJ databases">
        <authorList>
            <consortium name="Caenorhabditis brenneri Sequencing and Analysis Consortium"/>
            <person name="Wilson R.K."/>
        </authorList>
    </citation>
    <scope>NUCLEOTIDE SEQUENCE [LARGE SCALE GENOMIC DNA]</scope>
    <source>
        <strain evidence="3">PB2801</strain>
    </source>
</reference>
<feature type="chain" id="PRO_5003406111" description="C-type lectin domain-containing protein" evidence="1">
    <location>
        <begin position="19"/>
        <end position="301"/>
    </location>
</feature>
<gene>
    <name evidence="2" type="ORF">CAEBREN_14704</name>
</gene>
<dbReference type="AlphaFoldDB" id="G0NPB0"/>
<protein>
    <recommendedName>
        <fullName evidence="4">C-type lectin domain-containing protein</fullName>
    </recommendedName>
</protein>
<keyword evidence="1" id="KW-0732">Signal</keyword>
<feature type="signal peptide" evidence="1">
    <location>
        <begin position="1"/>
        <end position="18"/>
    </location>
</feature>
<accession>G0NPB0</accession>
<evidence type="ECO:0008006" key="4">
    <source>
        <dbReference type="Google" id="ProtNLM"/>
    </source>
</evidence>
<evidence type="ECO:0000313" key="2">
    <source>
        <dbReference type="EMBL" id="EGT35247.1"/>
    </source>
</evidence>
<dbReference type="eggNOG" id="KOG4297">
    <property type="taxonomic scope" value="Eukaryota"/>
</dbReference>
<dbReference type="Gene3D" id="3.10.100.10">
    <property type="entry name" value="Mannose-Binding Protein A, subunit A"/>
    <property type="match status" value="1"/>
</dbReference>
<dbReference type="STRING" id="135651.G0NPB0"/>